<accession>A0A2D0JSQ3</accession>
<organism evidence="1 2">
    <name type="scientific">Xenorhabdus miraniensis</name>
    <dbReference type="NCBI Taxonomy" id="351674"/>
    <lineage>
        <taxon>Bacteria</taxon>
        <taxon>Pseudomonadati</taxon>
        <taxon>Pseudomonadota</taxon>
        <taxon>Gammaproteobacteria</taxon>
        <taxon>Enterobacterales</taxon>
        <taxon>Morganellaceae</taxon>
        <taxon>Xenorhabdus</taxon>
    </lineage>
</organism>
<dbReference type="RefSeq" id="WP_099113590.1">
    <property type="nucleotide sequence ID" value="NZ_CAWNQI010000084.1"/>
</dbReference>
<dbReference type="OrthoDB" id="6445590at2"/>
<dbReference type="Proteomes" id="UP000221980">
    <property type="component" value="Unassembled WGS sequence"/>
</dbReference>
<evidence type="ECO:0000313" key="2">
    <source>
        <dbReference type="Proteomes" id="UP000221980"/>
    </source>
</evidence>
<dbReference type="EMBL" id="NITZ01000005">
    <property type="protein sequence ID" value="PHM49371.1"/>
    <property type="molecule type" value="Genomic_DNA"/>
</dbReference>
<comment type="caution">
    <text evidence="1">The sequence shown here is derived from an EMBL/GenBank/DDBJ whole genome shotgun (WGS) entry which is preliminary data.</text>
</comment>
<protein>
    <submittedName>
        <fullName evidence="1">Uncharacterized protein</fullName>
    </submittedName>
</protein>
<proteinExistence type="predicted"/>
<keyword evidence="2" id="KW-1185">Reference proteome</keyword>
<gene>
    <name evidence="1" type="ORF">Xmir_01291</name>
</gene>
<evidence type="ECO:0000313" key="1">
    <source>
        <dbReference type="EMBL" id="PHM49371.1"/>
    </source>
</evidence>
<reference evidence="1 2" key="1">
    <citation type="journal article" date="2017" name="Nat. Microbiol.">
        <title>Natural product diversity associated with the nematode symbionts Photorhabdus and Xenorhabdus.</title>
        <authorList>
            <person name="Tobias N.J."/>
            <person name="Wolff H."/>
            <person name="Djahanschiri B."/>
            <person name="Grundmann F."/>
            <person name="Kronenwerth M."/>
            <person name="Shi Y.M."/>
            <person name="Simonyi S."/>
            <person name="Grun P."/>
            <person name="Shapiro-Ilan D."/>
            <person name="Pidot S.J."/>
            <person name="Stinear T.P."/>
            <person name="Ebersberger I."/>
            <person name="Bode H.B."/>
        </authorList>
    </citation>
    <scope>NUCLEOTIDE SEQUENCE [LARGE SCALE GENOMIC DNA]</scope>
    <source>
        <strain evidence="1 2">DSM 17902</strain>
    </source>
</reference>
<sequence length="75" mass="8206">MIKIKQLALVVAITKELDNQQPSITINQEQFNAIVAAADAICAAFDQPETPERNLCDNCNDWPRGGCQPGCVAYK</sequence>
<dbReference type="AlphaFoldDB" id="A0A2D0JSQ3"/>
<name>A0A2D0JSQ3_9GAMM</name>